<gene>
    <name evidence="1" type="ORF">PoB_002988400</name>
</gene>
<comment type="caution">
    <text evidence="1">The sequence shown here is derived from an EMBL/GenBank/DDBJ whole genome shotgun (WGS) entry which is preliminary data.</text>
</comment>
<proteinExistence type="predicted"/>
<reference evidence="1 2" key="1">
    <citation type="journal article" date="2021" name="Elife">
        <title>Chloroplast acquisition without the gene transfer in kleptoplastic sea slugs, Plakobranchus ocellatus.</title>
        <authorList>
            <person name="Maeda T."/>
            <person name="Takahashi S."/>
            <person name="Yoshida T."/>
            <person name="Shimamura S."/>
            <person name="Takaki Y."/>
            <person name="Nagai Y."/>
            <person name="Toyoda A."/>
            <person name="Suzuki Y."/>
            <person name="Arimoto A."/>
            <person name="Ishii H."/>
            <person name="Satoh N."/>
            <person name="Nishiyama T."/>
            <person name="Hasebe M."/>
            <person name="Maruyama T."/>
            <person name="Minagawa J."/>
            <person name="Obokata J."/>
            <person name="Shigenobu S."/>
        </authorList>
    </citation>
    <scope>NUCLEOTIDE SEQUENCE [LARGE SCALE GENOMIC DNA]</scope>
</reference>
<sequence length="138" mass="16180">MLVGHKEGGNFFWNRTDTVRLRSRTENRTMENPFKTPKTVQIIGLDLTEIWVYLHLCPIATKPHGKLCQRSLKKDVTNRIPPWMQLAYWVEVLLAYRPLPRGPMLHISELCWFLSGWQNNARPSITYSKERAESLKSE</sequence>
<organism evidence="1 2">
    <name type="scientific">Plakobranchus ocellatus</name>
    <dbReference type="NCBI Taxonomy" id="259542"/>
    <lineage>
        <taxon>Eukaryota</taxon>
        <taxon>Metazoa</taxon>
        <taxon>Spiralia</taxon>
        <taxon>Lophotrochozoa</taxon>
        <taxon>Mollusca</taxon>
        <taxon>Gastropoda</taxon>
        <taxon>Heterobranchia</taxon>
        <taxon>Euthyneura</taxon>
        <taxon>Panpulmonata</taxon>
        <taxon>Sacoglossa</taxon>
        <taxon>Placobranchoidea</taxon>
        <taxon>Plakobranchidae</taxon>
        <taxon>Plakobranchus</taxon>
    </lineage>
</organism>
<name>A0AAV4A6Q4_9GAST</name>
<evidence type="ECO:0000313" key="1">
    <source>
        <dbReference type="EMBL" id="GFO03379.1"/>
    </source>
</evidence>
<dbReference type="AlphaFoldDB" id="A0AAV4A6Q4"/>
<keyword evidence="2" id="KW-1185">Reference proteome</keyword>
<accession>A0AAV4A6Q4</accession>
<dbReference type="EMBL" id="BLXT01003724">
    <property type="protein sequence ID" value="GFO03379.1"/>
    <property type="molecule type" value="Genomic_DNA"/>
</dbReference>
<evidence type="ECO:0000313" key="2">
    <source>
        <dbReference type="Proteomes" id="UP000735302"/>
    </source>
</evidence>
<protein>
    <submittedName>
        <fullName evidence="1">Uncharacterized protein</fullName>
    </submittedName>
</protein>
<dbReference type="Proteomes" id="UP000735302">
    <property type="component" value="Unassembled WGS sequence"/>
</dbReference>